<feature type="transmembrane region" description="Helical" evidence="10">
    <location>
        <begin position="907"/>
        <end position="934"/>
    </location>
</feature>
<evidence type="ECO:0000256" key="2">
    <source>
        <dbReference type="ARBA" id="ARBA00012543"/>
    </source>
</evidence>
<evidence type="ECO:0000256" key="3">
    <source>
        <dbReference type="ARBA" id="ARBA00022475"/>
    </source>
</evidence>
<dbReference type="GO" id="GO:0006031">
    <property type="term" value="P:chitin biosynthetic process"/>
    <property type="evidence" value="ECO:0007669"/>
    <property type="project" value="UniProtKB-UniRule"/>
</dbReference>
<evidence type="ECO:0000256" key="7">
    <source>
        <dbReference type="ARBA" id="ARBA00022989"/>
    </source>
</evidence>
<dbReference type="AlphaFoldDB" id="A0A8T9C2D4"/>
<dbReference type="GO" id="GO:0030428">
    <property type="term" value="C:cell septum"/>
    <property type="evidence" value="ECO:0007669"/>
    <property type="project" value="TreeGrafter"/>
</dbReference>
<dbReference type="GO" id="GO:0004100">
    <property type="term" value="F:chitin synthase activity"/>
    <property type="evidence" value="ECO:0007669"/>
    <property type="project" value="UniProtKB-UniRule"/>
</dbReference>
<dbReference type="CDD" id="cd04190">
    <property type="entry name" value="Chitin_synth_C"/>
    <property type="match status" value="1"/>
</dbReference>
<keyword evidence="14" id="KW-1185">Reference proteome</keyword>
<name>A0A8T9C2D4_9HELO</name>
<gene>
    <name evidence="13" type="primary">chsC</name>
    <name evidence="13" type="ORF">LSUE1_G006069</name>
</gene>
<sequence length="940" mass="106474">MSYNRLNQPDHGARQDEYYDMANRPNRTPSPGHPAHQGGYHLDDPQTPYGGHPPQSNLEIPMGPGPRYGTPSDRLQAQPTYSVENINNSYGHNEEYEQHHPLDPSHNYTQDYALNPQQHHDAYYQPPYQPTPHEEHPLGAYPSHGEPGYFDDDDHRPILQLQDNAYGPDPHSQPEYKDYDGVGPEPTPSPLPGPGLKRYKTVKEVQLFNGNLILDCPIPPKLLNRVKHAEPPERDEFTHMRYSAATCDPAEFFAERFTLRQKLFAKPRHTELFIVVTMYNEDDVLFARTMSGVFKNIEFMCSRKDSKTWGPDAWKKIVVCVVSDGRAKINPRTRAVLAGMGVYQDGIAKQHVNSKDVTAHIYEYTTQVGISVKKDIVELTPGRQPVQMLFCLKEKNQKKINSHRWFFQAFGQVLDPNICVLIDAGTKPGKDSIYQLWKAFDLEPMCAGACGEIKAMLGPGGKNLLNPLVATQNFEYKMSNILDKPLESAFGFISVLPGAFSAYRYLALQNDSKGQGPLEKYFAGEKMHGANAGIFTANMYLAEDRILCFELVSKRKCAWILQYVKSATGETDVPDTMAELILQRRRWLNGSFFAAVYALAHFYEIFRSDHSFMRKFMFLVEFTYQTINMIFAWFALGNFFLVFKILTTSLGDTDLLSKTGTILGVVFEWLYLFTLLTCFVLALGNRPQGSNFAYMSMVYFWVAIMAYLAFASVFITVKSIETKVEEKTFDWTDIFKDKVFVSVIISLASTYILWFVASFMFFDPWHMFTSFVQYLLLTPSYINILNVYAFCNTHDITWGTKGDDKAEKLPSAVVKTGGKVDVTIPTDDGDLNAQYDSEMKKIMMKAPAEKREVSASDKQEDYYKGFRSRVVIFWLVCNAALVAAVLGTGGVSLLTSDTTDDTTEKSTIYMAVVLYSVAGLSAFKFIGATWFLIVRMFRGV</sequence>
<keyword evidence="3 10" id="KW-1003">Cell membrane</keyword>
<comment type="subcellular location">
    <subcellularLocation>
        <location evidence="1 10">Cell membrane</location>
        <topology evidence="1 10">Multi-pass membrane protein</topology>
    </subcellularLocation>
</comment>
<comment type="similarity">
    <text evidence="10">Belongs to the chitin synthase family.</text>
</comment>
<feature type="transmembrane region" description="Helical" evidence="10">
    <location>
        <begin position="740"/>
        <end position="762"/>
    </location>
</feature>
<dbReference type="PANTHER" id="PTHR22914:SF9">
    <property type="entry name" value="CHITIN SYNTHASE 1"/>
    <property type="match status" value="1"/>
</dbReference>
<proteinExistence type="inferred from homology"/>
<dbReference type="EC" id="2.4.1.16" evidence="2 10"/>
<accession>A0A8T9C2D4</accession>
<feature type="domain" description="Chitin synthase N-terminal" evidence="12">
    <location>
        <begin position="200"/>
        <end position="271"/>
    </location>
</feature>
<comment type="caution">
    <text evidence="13">The sequence shown here is derived from an EMBL/GenBank/DDBJ whole genome shotgun (WGS) entry which is preliminary data.</text>
</comment>
<dbReference type="Pfam" id="PF01644">
    <property type="entry name" value="Chitin_synth_1"/>
    <property type="match status" value="1"/>
</dbReference>
<comment type="catalytic activity">
    <reaction evidence="10">
        <text>[(1-&gt;4)-N-acetyl-beta-D-glucosaminyl](n) + UDP-N-acetyl-alpha-D-glucosamine = [(1-&gt;4)-N-acetyl-beta-D-glucosaminyl](n+1) + UDP + H(+)</text>
        <dbReference type="Rhea" id="RHEA:16637"/>
        <dbReference type="Rhea" id="RHEA-COMP:9593"/>
        <dbReference type="Rhea" id="RHEA-COMP:9595"/>
        <dbReference type="ChEBI" id="CHEBI:15378"/>
        <dbReference type="ChEBI" id="CHEBI:17029"/>
        <dbReference type="ChEBI" id="CHEBI:57705"/>
        <dbReference type="ChEBI" id="CHEBI:58223"/>
        <dbReference type="EC" id="2.4.1.16"/>
    </reaction>
</comment>
<dbReference type="Proteomes" id="UP000469558">
    <property type="component" value="Unassembled WGS sequence"/>
</dbReference>
<dbReference type="Pfam" id="PF08407">
    <property type="entry name" value="Chitin_synth_1N"/>
    <property type="match status" value="1"/>
</dbReference>
<dbReference type="InterPro" id="IPR013616">
    <property type="entry name" value="Chitin_synth_N"/>
</dbReference>
<keyword evidence="7 10" id="KW-1133">Transmembrane helix</keyword>
<dbReference type="GO" id="GO:0005886">
    <property type="term" value="C:plasma membrane"/>
    <property type="evidence" value="ECO:0007669"/>
    <property type="project" value="UniProtKB-SubCell"/>
</dbReference>
<keyword evidence="4 10" id="KW-0328">Glycosyltransferase</keyword>
<evidence type="ECO:0000256" key="9">
    <source>
        <dbReference type="ARBA" id="ARBA00023316"/>
    </source>
</evidence>
<reference evidence="13 14" key="1">
    <citation type="submission" date="2018-05" db="EMBL/GenBank/DDBJ databases">
        <title>Genome sequencing and assembly of the regulated plant pathogen Lachnellula willkommii and related sister species for the development of diagnostic species identification markers.</title>
        <authorList>
            <person name="Giroux E."/>
            <person name="Bilodeau G."/>
        </authorList>
    </citation>
    <scope>NUCLEOTIDE SEQUENCE [LARGE SCALE GENOMIC DNA]</scope>
    <source>
        <strain evidence="13 14">CBS 268.59</strain>
    </source>
</reference>
<evidence type="ECO:0000256" key="4">
    <source>
        <dbReference type="ARBA" id="ARBA00022676"/>
    </source>
</evidence>
<evidence type="ECO:0000256" key="11">
    <source>
        <dbReference type="SAM" id="MobiDB-lite"/>
    </source>
</evidence>
<evidence type="ECO:0000313" key="13">
    <source>
        <dbReference type="EMBL" id="TVY68848.1"/>
    </source>
</evidence>
<evidence type="ECO:0000313" key="14">
    <source>
        <dbReference type="Proteomes" id="UP000469558"/>
    </source>
</evidence>
<evidence type="ECO:0000256" key="8">
    <source>
        <dbReference type="ARBA" id="ARBA00023136"/>
    </source>
</evidence>
<evidence type="ECO:0000256" key="6">
    <source>
        <dbReference type="ARBA" id="ARBA00022692"/>
    </source>
</evidence>
<feature type="region of interest" description="Disordered" evidence="11">
    <location>
        <begin position="120"/>
        <end position="195"/>
    </location>
</feature>
<keyword evidence="9 10" id="KW-0961">Cell wall biogenesis/degradation</keyword>
<feature type="transmembrane region" description="Helical" evidence="10">
    <location>
        <begin position="871"/>
        <end position="895"/>
    </location>
</feature>
<evidence type="ECO:0000256" key="5">
    <source>
        <dbReference type="ARBA" id="ARBA00022679"/>
    </source>
</evidence>
<dbReference type="PANTHER" id="PTHR22914">
    <property type="entry name" value="CHITIN SYNTHASE"/>
    <property type="match status" value="1"/>
</dbReference>
<keyword evidence="6 10" id="KW-0812">Transmembrane</keyword>
<dbReference type="EMBL" id="QGMK01001399">
    <property type="protein sequence ID" value="TVY68848.1"/>
    <property type="molecule type" value="Genomic_DNA"/>
</dbReference>
<evidence type="ECO:0000259" key="12">
    <source>
        <dbReference type="Pfam" id="PF08407"/>
    </source>
</evidence>
<feature type="region of interest" description="Disordered" evidence="11">
    <location>
        <begin position="1"/>
        <end position="76"/>
    </location>
</feature>
<feature type="transmembrane region" description="Helical" evidence="10">
    <location>
        <begin position="587"/>
        <end position="606"/>
    </location>
</feature>
<dbReference type="InterPro" id="IPR004835">
    <property type="entry name" value="Chitin_synth"/>
</dbReference>
<feature type="transmembrane region" description="Helical" evidence="10">
    <location>
        <begin position="666"/>
        <end position="685"/>
    </location>
</feature>
<evidence type="ECO:0000256" key="10">
    <source>
        <dbReference type="RuleBase" id="RU366040"/>
    </source>
</evidence>
<keyword evidence="5 10" id="KW-0808">Transferase</keyword>
<comment type="function">
    <text evidence="10">Polymerizes chitin, a structural polymer of the cell wall and septum, by transferring the sugar moiety of UDP-GlcNAc to the non-reducing end of the growing chitin polymer.</text>
</comment>
<keyword evidence="8 10" id="KW-0472">Membrane</keyword>
<organism evidence="13 14">
    <name type="scientific">Lachnellula suecica</name>
    <dbReference type="NCBI Taxonomy" id="602035"/>
    <lineage>
        <taxon>Eukaryota</taxon>
        <taxon>Fungi</taxon>
        <taxon>Dikarya</taxon>
        <taxon>Ascomycota</taxon>
        <taxon>Pezizomycotina</taxon>
        <taxon>Leotiomycetes</taxon>
        <taxon>Helotiales</taxon>
        <taxon>Lachnaceae</taxon>
        <taxon>Lachnellula</taxon>
    </lineage>
</organism>
<evidence type="ECO:0000256" key="1">
    <source>
        <dbReference type="ARBA" id="ARBA00004651"/>
    </source>
</evidence>
<feature type="transmembrane region" description="Helical" evidence="10">
    <location>
        <begin position="697"/>
        <end position="720"/>
    </location>
</feature>
<protein>
    <recommendedName>
        <fullName evidence="2 10">Chitin synthase</fullName>
        <ecNumber evidence="2 10">2.4.1.16</ecNumber>
    </recommendedName>
</protein>
<dbReference type="GO" id="GO:0071555">
    <property type="term" value="P:cell wall organization"/>
    <property type="evidence" value="ECO:0007669"/>
    <property type="project" value="UniProtKB-KW"/>
</dbReference>
<feature type="transmembrane region" description="Helical" evidence="10">
    <location>
        <begin position="627"/>
        <end position="646"/>
    </location>
</feature>
<dbReference type="OrthoDB" id="26569at2759"/>